<dbReference type="TAIR" id="AT5G42825"/>
<proteinExistence type="evidence at transcript level"/>
<evidence type="ECO:0000313" key="1">
    <source>
        <dbReference type="EMBL" id="BAC42888.1"/>
    </source>
</evidence>
<name>Q8GXF1_ARATH</name>
<sequence length="65" mass="7443">MIAVPNNLGFCPVSSSSFSGDDRFPYGKSCFHKRFWPLVSLLVVNQFYADCFDILVLFFNKSQQI</sequence>
<accession>Q8GXF1</accession>
<dbReference type="EMBL" id="AK118270">
    <property type="protein sequence ID" value="BAC42888.1"/>
    <property type="molecule type" value="mRNA"/>
</dbReference>
<reference evidence="1" key="1">
    <citation type="submission" date="2002-11" db="EMBL/GenBank/DDBJ databases">
        <title>Arabidopsis thaliana full-length cDNA.</title>
        <authorList>
            <person name="Seki M."/>
            <person name="Iida K."/>
            <person name="Satou M."/>
            <person name="Sakurai T."/>
            <person name="Akiyama K."/>
            <person name="Ishida J."/>
            <person name="Nakajima M."/>
            <person name="Enju A."/>
            <person name="Kamiya A."/>
            <person name="Narusaka M."/>
            <person name="Carninci P."/>
            <person name="Kawai J."/>
            <person name="Hayashizaki Y."/>
            <person name="Shinozaki K."/>
        </authorList>
    </citation>
    <scope>NUCLEOTIDE SEQUENCE</scope>
</reference>
<protein>
    <submittedName>
        <fullName evidence="1">Uncharacterized protein</fullName>
    </submittedName>
</protein>
<dbReference type="AlphaFoldDB" id="Q8GXF1"/>
<organism evidence="1">
    <name type="scientific">Arabidopsis thaliana</name>
    <name type="common">Mouse-ear cress</name>
    <dbReference type="NCBI Taxonomy" id="3702"/>
    <lineage>
        <taxon>Eukaryota</taxon>
        <taxon>Viridiplantae</taxon>
        <taxon>Streptophyta</taxon>
        <taxon>Embryophyta</taxon>
        <taxon>Tracheophyta</taxon>
        <taxon>Spermatophyta</taxon>
        <taxon>Magnoliopsida</taxon>
        <taxon>eudicotyledons</taxon>
        <taxon>Gunneridae</taxon>
        <taxon>Pentapetalae</taxon>
        <taxon>rosids</taxon>
        <taxon>malvids</taxon>
        <taxon>Brassicales</taxon>
        <taxon>Brassicaceae</taxon>
        <taxon>Camelineae</taxon>
        <taxon>Arabidopsis</taxon>
    </lineage>
</organism>